<reference evidence="1" key="1">
    <citation type="submission" date="2016-10" db="EMBL/GenBank/DDBJ databases">
        <authorList>
            <person name="Benchimol M."/>
            <person name="Almeida L.G."/>
            <person name="Vasconcelos A.T."/>
            <person name="Perreira-Neves A."/>
            <person name="Rosa I.A."/>
            <person name="Tasca T."/>
            <person name="Bogo M.R."/>
            <person name="de Souza W."/>
        </authorList>
    </citation>
    <scope>NUCLEOTIDE SEQUENCE [LARGE SCALE GENOMIC DNA]</scope>
    <source>
        <strain evidence="1">K</strain>
    </source>
</reference>
<protein>
    <recommendedName>
        <fullName evidence="3">Deubiquitinating enzyme MINDY-3/4 conserved domain-containing protein</fullName>
    </recommendedName>
</protein>
<evidence type="ECO:0000313" key="2">
    <source>
        <dbReference type="Proteomes" id="UP000179807"/>
    </source>
</evidence>
<dbReference type="VEuPathDB" id="TrichDB:TRFO_29151"/>
<proteinExistence type="predicted"/>
<organism evidence="1 2">
    <name type="scientific">Tritrichomonas foetus</name>
    <dbReference type="NCBI Taxonomy" id="1144522"/>
    <lineage>
        <taxon>Eukaryota</taxon>
        <taxon>Metamonada</taxon>
        <taxon>Parabasalia</taxon>
        <taxon>Tritrichomonadida</taxon>
        <taxon>Tritrichomonadidae</taxon>
        <taxon>Tritrichomonas</taxon>
    </lineage>
</organism>
<accession>A0A1J4K163</accession>
<gene>
    <name evidence="1" type="ORF">TRFO_29151</name>
</gene>
<evidence type="ECO:0008006" key="3">
    <source>
        <dbReference type="Google" id="ProtNLM"/>
    </source>
</evidence>
<dbReference type="AlphaFoldDB" id="A0A1J4K163"/>
<keyword evidence="2" id="KW-1185">Reference proteome</keyword>
<evidence type="ECO:0000313" key="1">
    <source>
        <dbReference type="EMBL" id="OHT03484.1"/>
    </source>
</evidence>
<dbReference type="EMBL" id="MLAK01000826">
    <property type="protein sequence ID" value="OHT03484.1"/>
    <property type="molecule type" value="Genomic_DNA"/>
</dbReference>
<dbReference type="Proteomes" id="UP000179807">
    <property type="component" value="Unassembled WGS sequence"/>
</dbReference>
<dbReference type="RefSeq" id="XP_068356620.1">
    <property type="nucleotide sequence ID" value="XM_068506606.1"/>
</dbReference>
<dbReference type="GeneID" id="94841310"/>
<sequence length="285" mass="32596">MRHFRAEGKTATEIFSYVLPVSNKNFTIPQGWLQGLDFFPHSYRLKQKHAGPCGLFAILQAYILIAKKNIPGVSKMEALRYAVLEIMEKLRAIYAITNEFDVDKNFIDFYITEEREEAENYLAKNFEFDSKLAIIRLMLAFTFIIGPKMLNSYAFKESFITADGNTDIHFVLHVLTGTAIDTMNKKFTIGGGVLLSGIRGKILTQDVGLISCSNYNASSISDRLLVPYQYTWVVFYGGHFTSLMYDGADFFECDPFDHSFVECCKKVTYEHPLYDFLKKIKAKFV</sequence>
<name>A0A1J4K163_9EUKA</name>
<comment type="caution">
    <text evidence="1">The sequence shown here is derived from an EMBL/GenBank/DDBJ whole genome shotgun (WGS) entry which is preliminary data.</text>
</comment>